<comment type="similarity">
    <text evidence="1">Belongs to the peptidase A1 family.</text>
</comment>
<dbReference type="EMBL" id="UYRR01002080">
    <property type="protein sequence ID" value="VDK19247.1"/>
    <property type="molecule type" value="Genomic_DNA"/>
</dbReference>
<evidence type="ECO:0000313" key="6">
    <source>
        <dbReference type="Proteomes" id="UP000267096"/>
    </source>
</evidence>
<sequence>MIWSRLSLVNLLVLGLVLWCVNAAVYQIPLTKHTSPRIRMIREGTWAEYRQKLEIMRSSGRYQPSRKLDIVGQIVYDYGDFEYLGKITIGTPQQAFSVVLDTGSSNLWVPDSMCGVTVGKSCSSVCIAQGSLCPLVCEERCCSIWSKICAQKHRFSSSSSSTYKANGAKWHIQYGSGSSSGFLGEDTVRVSVLPTALIDLF</sequence>
<dbReference type="Proteomes" id="UP000267096">
    <property type="component" value="Unassembled WGS sequence"/>
</dbReference>
<dbReference type="PROSITE" id="PS00141">
    <property type="entry name" value="ASP_PROTEASE"/>
    <property type="match status" value="1"/>
</dbReference>
<dbReference type="OrthoDB" id="5839471at2759"/>
<dbReference type="WBParaSite" id="ASIM_0000191401-mRNA-1">
    <property type="protein sequence ID" value="ASIM_0000191401-mRNA-1"/>
    <property type="gene ID" value="ASIM_0000191401"/>
</dbReference>
<evidence type="ECO:0000256" key="1">
    <source>
        <dbReference type="ARBA" id="ARBA00007447"/>
    </source>
</evidence>
<dbReference type="InterPro" id="IPR033121">
    <property type="entry name" value="PEPTIDASE_A1"/>
</dbReference>
<keyword evidence="2" id="KW-1015">Disulfide bond</keyword>
<evidence type="ECO:0000313" key="5">
    <source>
        <dbReference type="EMBL" id="VDK19247.1"/>
    </source>
</evidence>
<dbReference type="AlphaFoldDB" id="A0A0M3J302"/>
<evidence type="ECO:0000259" key="4">
    <source>
        <dbReference type="PROSITE" id="PS51767"/>
    </source>
</evidence>
<dbReference type="GO" id="GO:0005764">
    <property type="term" value="C:lysosome"/>
    <property type="evidence" value="ECO:0007669"/>
    <property type="project" value="TreeGrafter"/>
</dbReference>
<dbReference type="Gene3D" id="2.40.70.10">
    <property type="entry name" value="Acid Proteases"/>
    <property type="match status" value="1"/>
</dbReference>
<dbReference type="GO" id="GO:0006508">
    <property type="term" value="P:proteolysis"/>
    <property type="evidence" value="ECO:0007669"/>
    <property type="project" value="InterPro"/>
</dbReference>
<evidence type="ECO:0000313" key="7">
    <source>
        <dbReference type="WBParaSite" id="ASIM_0000191401-mRNA-1"/>
    </source>
</evidence>
<dbReference type="Pfam" id="PF00026">
    <property type="entry name" value="Asp"/>
    <property type="match status" value="1"/>
</dbReference>
<evidence type="ECO:0000256" key="3">
    <source>
        <dbReference type="SAM" id="SignalP"/>
    </source>
</evidence>
<organism evidence="7">
    <name type="scientific">Anisakis simplex</name>
    <name type="common">Herring worm</name>
    <dbReference type="NCBI Taxonomy" id="6269"/>
    <lineage>
        <taxon>Eukaryota</taxon>
        <taxon>Metazoa</taxon>
        <taxon>Ecdysozoa</taxon>
        <taxon>Nematoda</taxon>
        <taxon>Chromadorea</taxon>
        <taxon>Rhabditida</taxon>
        <taxon>Spirurina</taxon>
        <taxon>Ascaridomorpha</taxon>
        <taxon>Ascaridoidea</taxon>
        <taxon>Anisakidae</taxon>
        <taxon>Anisakis</taxon>
        <taxon>Anisakis simplex complex</taxon>
    </lineage>
</organism>
<dbReference type="InterPro" id="IPR001969">
    <property type="entry name" value="Aspartic_peptidase_AS"/>
</dbReference>
<feature type="domain" description="Peptidase A1" evidence="4">
    <location>
        <begin position="83"/>
        <end position="201"/>
    </location>
</feature>
<protein>
    <submittedName>
        <fullName evidence="7">Peptidase A1 domain-containing protein</fullName>
    </submittedName>
</protein>
<proteinExistence type="inferred from homology"/>
<reference evidence="7" key="1">
    <citation type="submission" date="2017-02" db="UniProtKB">
        <authorList>
            <consortium name="WormBaseParasite"/>
        </authorList>
    </citation>
    <scope>IDENTIFICATION</scope>
</reference>
<reference evidence="5 6" key="2">
    <citation type="submission" date="2018-11" db="EMBL/GenBank/DDBJ databases">
        <authorList>
            <consortium name="Pathogen Informatics"/>
        </authorList>
    </citation>
    <scope>NUCLEOTIDE SEQUENCE [LARGE SCALE GENOMIC DNA]</scope>
</reference>
<evidence type="ECO:0000256" key="2">
    <source>
        <dbReference type="PIRSR" id="PIRSR601461-2"/>
    </source>
</evidence>
<gene>
    <name evidence="5" type="ORF">ASIM_LOCUS1785</name>
</gene>
<dbReference type="InterPro" id="IPR021109">
    <property type="entry name" value="Peptidase_aspartic_dom_sf"/>
</dbReference>
<feature type="disulfide bond" evidence="2">
    <location>
        <begin position="114"/>
        <end position="149"/>
    </location>
</feature>
<dbReference type="PANTHER" id="PTHR47966">
    <property type="entry name" value="BETA-SITE APP-CLEAVING ENZYME, ISOFORM A-RELATED"/>
    <property type="match status" value="1"/>
</dbReference>
<keyword evidence="3" id="KW-0732">Signal</keyword>
<feature type="chain" id="PRO_5043120746" evidence="3">
    <location>
        <begin position="24"/>
        <end position="201"/>
    </location>
</feature>
<feature type="signal peptide" evidence="3">
    <location>
        <begin position="1"/>
        <end position="23"/>
    </location>
</feature>
<dbReference type="PANTHER" id="PTHR47966:SF45">
    <property type="entry name" value="PEPTIDASE A1 DOMAIN-CONTAINING PROTEIN"/>
    <property type="match status" value="1"/>
</dbReference>
<name>A0A0M3J302_ANISI</name>
<dbReference type="PROSITE" id="PS51767">
    <property type="entry name" value="PEPTIDASE_A1"/>
    <property type="match status" value="1"/>
</dbReference>
<keyword evidence="6" id="KW-1185">Reference proteome</keyword>
<dbReference type="SUPFAM" id="SSF50630">
    <property type="entry name" value="Acid proteases"/>
    <property type="match status" value="1"/>
</dbReference>
<dbReference type="GO" id="GO:0004190">
    <property type="term" value="F:aspartic-type endopeptidase activity"/>
    <property type="evidence" value="ECO:0007669"/>
    <property type="project" value="InterPro"/>
</dbReference>
<accession>A0A0M3J302</accession>
<dbReference type="InterPro" id="IPR001461">
    <property type="entry name" value="Aspartic_peptidase_A1"/>
</dbReference>